<sequence length="1940" mass="221227">MKKSALLFLFVLVTLSLFAQKRLLDSRERSVYTYIYRLDDASTLLFLTGHQNQIKDNALTHEVARFLTDHPDKLVLPAGNYLKVAAVHNKLNYKLIQNHNAQLVLMDNDVNSQFILVDSAGNTITDAKPYIGKKAIPYDVKAETYHIKRPKKDSIYRLSYKGVSNFFKVTEDKYRYYYTSSTQKTSWLTNVWKKIRAIFSTPEADEIPNYRRPVGYPGYTVLNKPKYRPGDTVKLKAFILQKKSKLPLTEKKLAVRLYINGYQDDEPKLIGYADAYRNGGFDFQFKLTDSLDLDLDSRYMVSLESVDSIKRSKKQKNVLHGGDDHKYIIYQTGMFQYEDYNLKSNRLNIRVSGRAQSPGNPIAIYLRANDENDLNIPDGRVNLVFTRTYATEYGADHIFIPDTLWQHELKLDPLGETKLIIPDSIFPKATLNFNANFKLLSSDNQLIQKYESFSWNYHPAKLDVTLAHDTLKARYLINGKSSPANGMLTRILAGDDTLKAIPVRLPLDLKFKGNALSFIVTADTLSATAYVNAWRYNLNKLAYRTRDSIFIDVQTDAAQKFWYTIFTGKKIFDQGASTDLHYKKPLKYSGPVLLRINPYQGGVSNNIEETVPFINTMLNVSVNQPAVVSPGLKTNIEVTVKDYQGKPVPNADLTAFAITSKFEDYVVPKIPYLGDRYDLKHQPLLIVKKLTDTGKLKLNWQYWAKSMGLDTIEYYKFTHTDSIYRQAGRTGDTITQVSPFVVMNGDIQPVHILYVDESPVYFWQTEDMHRYSFAVTPGKHSLRFRTAEQNIVLNNVEVKKGERLILALNPAYSKNSDLSVKPMPDTLTRYEQSILHEYTIGVDLNFRQHMATITQNGRVYLLNYMTRPAYYAYNPLANRVRLLIGPLLGNSNAMFNIKDNFTHSFQPEGRYSFLFAPDLIKEKTLDPAYYRIYLKNRLADTNYHQNVLTLAETDTIWRDYVDERIRNNYVSKNIPYNNTWLSVKPGKPANGKEPYVKAILVYKNNDPNFLEVHPGRESNLGMFFPDRYRILFLFKDNSYYLMENVVVKPNGFNYYNAGIIQPHQPDSVSLKIYATLRKSDLNYMNDDAKAALRQAFNEKYMDISVLTGEMGGRVVDSMTKAPLTGALITVEGTGIKTIAGNDGKFRIKVPKDGQLVIKSAGYETTKVKIAPGEIVSISLTANPRMAYDEIYAPLIRQTRDQTTGSSYVITGYSDQSPGVEQLLQGKVAGLNIQNNTPTGKLYIVDGVKIMLNGKDFVMDTKQIASRSELTPEAAMAIYGNEGALGVVIITTKRALTEQGTQMQMLRNHFSDYAYWQPRLKTDADGKARFNVTYPDDITSWRSFVLGMSDHQQAGSIESLVKSFKPLSASLVSPVFAVRGDSFSVLGKVMNYTTDSLVLNRYFKYNGQTIANKRISMQNAHIDTFKMQANDADSLTFEYAISRDNGYFDGERRMIPLFEQGSLETQGSFDVLQKDTTITLQTNPGLKEATLRAESSAIDVLLDETGHLRTYEYLCNEQLASKLKGLLAERQIRNYLKQPFKWDKDIQDIIKKLTDNRNMDGTWGWWKGTAPEMWITQHVIESLVAAAKRGYPVYPDVGMMIAALRGQMNRMDPSDMLRCIPLLQSLSPGINLQNYITDYEKAIATKKNQSEIEKYRLMYVRLLAGMPIVLDSLLKNMHHTMFGNIYWGKKGYNFYDNSISESLMAYRILKIEDQGPLLIKLRNYFLEQRAGGYWRNTYESAEILETILPDMMTDDQPPEPAVLKISGDKNETVTRFPYETKLNAGSKITVSKTGDLPIYLTAYQKFWNPAPKKVNSDFSVETWFEKGRSRITKVNGGQNITLNAEVTVNADVDFVMIEIPIPAGCSYTTKNQGWAYGEVHREYFKNKVSIFCRKLTAGKYKYSVELTPRYGGSYHVNPAKAEMMYFPTFYGREGMKMFDIK</sequence>
<dbReference type="Pfam" id="PF13715">
    <property type="entry name" value="CarbopepD_reg_2"/>
    <property type="match status" value="1"/>
</dbReference>
<comment type="caution">
    <text evidence="2">The sequence shown here is derived from an EMBL/GenBank/DDBJ whole genome shotgun (WGS) entry which is preliminary data.</text>
</comment>
<dbReference type="Pfam" id="PF17973">
    <property type="entry name" value="bMG10"/>
    <property type="match status" value="1"/>
</dbReference>
<evidence type="ECO:0000313" key="2">
    <source>
        <dbReference type="EMBL" id="GAA4101455.1"/>
    </source>
</evidence>
<dbReference type="Gene3D" id="1.50.10.20">
    <property type="match status" value="1"/>
</dbReference>
<dbReference type="EMBL" id="BAABCV010000010">
    <property type="protein sequence ID" value="GAA4101455.1"/>
    <property type="molecule type" value="Genomic_DNA"/>
</dbReference>
<keyword evidence="3" id="KW-1185">Reference proteome</keyword>
<reference evidence="3" key="1">
    <citation type="journal article" date="2019" name="Int. J. Syst. Evol. Microbiol.">
        <title>The Global Catalogue of Microorganisms (GCM) 10K type strain sequencing project: providing services to taxonomists for standard genome sequencing and annotation.</title>
        <authorList>
            <consortium name="The Broad Institute Genomics Platform"/>
            <consortium name="The Broad Institute Genome Sequencing Center for Infectious Disease"/>
            <person name="Wu L."/>
            <person name="Ma J."/>
        </authorList>
    </citation>
    <scope>NUCLEOTIDE SEQUENCE [LARGE SCALE GENOMIC DNA]</scope>
    <source>
        <strain evidence="3">JCM 17085</strain>
    </source>
</reference>
<dbReference type="InterPro" id="IPR008930">
    <property type="entry name" value="Terpenoid_cyclase/PrenylTrfase"/>
</dbReference>
<dbReference type="Gene3D" id="2.60.40.1120">
    <property type="entry name" value="Carboxypeptidase-like, regulatory domain"/>
    <property type="match status" value="1"/>
</dbReference>
<dbReference type="RefSeq" id="WP_345105676.1">
    <property type="nucleotide sequence ID" value="NZ_BAABCV010000010.1"/>
</dbReference>
<name>A0ABP7X0L3_9SPHI</name>
<dbReference type="Gene3D" id="2.20.130.20">
    <property type="match status" value="1"/>
</dbReference>
<evidence type="ECO:0000259" key="1">
    <source>
        <dbReference type="SMART" id="SM01360"/>
    </source>
</evidence>
<dbReference type="Proteomes" id="UP001500841">
    <property type="component" value="Unassembled WGS sequence"/>
</dbReference>
<protein>
    <recommendedName>
        <fullName evidence="1">Alpha-2-macroglobulin domain-containing protein</fullName>
    </recommendedName>
</protein>
<dbReference type="InterPro" id="IPR001599">
    <property type="entry name" value="Macroglobln_a2"/>
</dbReference>
<dbReference type="SMART" id="SM01360">
    <property type="entry name" value="A2M"/>
    <property type="match status" value="1"/>
</dbReference>
<evidence type="ECO:0000313" key="3">
    <source>
        <dbReference type="Proteomes" id="UP001500841"/>
    </source>
</evidence>
<proteinExistence type="predicted"/>
<dbReference type="SUPFAM" id="SSF48239">
    <property type="entry name" value="Terpenoid cyclases/Protein prenyltransferases"/>
    <property type="match status" value="1"/>
</dbReference>
<accession>A0ABP7X0L3</accession>
<dbReference type="SUPFAM" id="SSF49464">
    <property type="entry name" value="Carboxypeptidase regulatory domain-like"/>
    <property type="match status" value="1"/>
</dbReference>
<dbReference type="InterPro" id="IPR008969">
    <property type="entry name" value="CarboxyPept-like_regulatory"/>
</dbReference>
<gene>
    <name evidence="2" type="ORF">GCM10022392_27700</name>
</gene>
<organism evidence="2 3">
    <name type="scientific">Mucilaginibacter panaciglaebae</name>
    <dbReference type="NCBI Taxonomy" id="502331"/>
    <lineage>
        <taxon>Bacteria</taxon>
        <taxon>Pseudomonadati</taxon>
        <taxon>Bacteroidota</taxon>
        <taxon>Sphingobacteriia</taxon>
        <taxon>Sphingobacteriales</taxon>
        <taxon>Sphingobacteriaceae</taxon>
        <taxon>Mucilaginibacter</taxon>
    </lineage>
</organism>
<dbReference type="SUPFAM" id="SSF56935">
    <property type="entry name" value="Porins"/>
    <property type="match status" value="1"/>
</dbReference>
<dbReference type="PANTHER" id="PTHR40094:SF1">
    <property type="entry name" value="UBIQUITIN DOMAIN-CONTAINING PROTEIN"/>
    <property type="match status" value="1"/>
</dbReference>
<dbReference type="Pfam" id="PF00207">
    <property type="entry name" value="A2M"/>
    <property type="match status" value="1"/>
</dbReference>
<dbReference type="PANTHER" id="PTHR40094">
    <property type="entry name" value="ALPHA-2-MACROGLOBULIN HOMOLOG"/>
    <property type="match status" value="1"/>
</dbReference>
<dbReference type="InterPro" id="IPR051802">
    <property type="entry name" value="YfhM-like"/>
</dbReference>
<dbReference type="InterPro" id="IPR041246">
    <property type="entry name" value="Bact_MG10"/>
</dbReference>
<feature type="domain" description="Alpha-2-macroglobulin" evidence="1">
    <location>
        <begin position="1313"/>
        <end position="1402"/>
    </location>
</feature>